<evidence type="ECO:0000313" key="3">
    <source>
        <dbReference type="Proteomes" id="UP000799429"/>
    </source>
</evidence>
<comment type="caution">
    <text evidence="2">The sequence shown here is derived from an EMBL/GenBank/DDBJ whole genome shotgun (WGS) entry which is preliminary data.</text>
</comment>
<dbReference type="EMBL" id="MU006117">
    <property type="protein sequence ID" value="KAF2834536.1"/>
    <property type="molecule type" value="Genomic_DNA"/>
</dbReference>
<evidence type="ECO:0000256" key="1">
    <source>
        <dbReference type="ARBA" id="ARBA00010139"/>
    </source>
</evidence>
<comment type="similarity">
    <text evidence="1">Belongs to the FAD-binding monooxygenase family.</text>
</comment>
<dbReference type="AlphaFoldDB" id="A0A9P4VIX1"/>
<dbReference type="PANTHER" id="PTHR42877">
    <property type="entry name" value="L-ORNITHINE N(5)-MONOOXYGENASE-RELATED"/>
    <property type="match status" value="1"/>
</dbReference>
<protein>
    <submittedName>
        <fullName evidence="2">FAD/NAD(P)-binding domain-containing protein</fullName>
    </submittedName>
</protein>
<dbReference type="Gene3D" id="3.50.50.60">
    <property type="entry name" value="FAD/NAD(P)-binding domain"/>
    <property type="match status" value="2"/>
</dbReference>
<dbReference type="InterPro" id="IPR051209">
    <property type="entry name" value="FAD-bind_Monooxygenase_sf"/>
</dbReference>
<dbReference type="InterPro" id="IPR036188">
    <property type="entry name" value="FAD/NAD-bd_sf"/>
</dbReference>
<proteinExistence type="inferred from homology"/>
<reference evidence="2" key="1">
    <citation type="journal article" date="2020" name="Stud. Mycol.">
        <title>101 Dothideomycetes genomes: a test case for predicting lifestyles and emergence of pathogens.</title>
        <authorList>
            <person name="Haridas S."/>
            <person name="Albert R."/>
            <person name="Binder M."/>
            <person name="Bloem J."/>
            <person name="Labutti K."/>
            <person name="Salamov A."/>
            <person name="Andreopoulos B."/>
            <person name="Baker S."/>
            <person name="Barry K."/>
            <person name="Bills G."/>
            <person name="Bluhm B."/>
            <person name="Cannon C."/>
            <person name="Castanera R."/>
            <person name="Culley D."/>
            <person name="Daum C."/>
            <person name="Ezra D."/>
            <person name="Gonzalez J."/>
            <person name="Henrissat B."/>
            <person name="Kuo A."/>
            <person name="Liang C."/>
            <person name="Lipzen A."/>
            <person name="Lutzoni F."/>
            <person name="Magnuson J."/>
            <person name="Mondo S."/>
            <person name="Nolan M."/>
            <person name="Ohm R."/>
            <person name="Pangilinan J."/>
            <person name="Park H.-J."/>
            <person name="Ramirez L."/>
            <person name="Alfaro M."/>
            <person name="Sun H."/>
            <person name="Tritt A."/>
            <person name="Yoshinaga Y."/>
            <person name="Zwiers L.-H."/>
            <person name="Turgeon B."/>
            <person name="Goodwin S."/>
            <person name="Spatafora J."/>
            <person name="Crous P."/>
            <person name="Grigoriev I."/>
        </authorList>
    </citation>
    <scope>NUCLEOTIDE SEQUENCE</scope>
    <source>
        <strain evidence="2">CBS 101060</strain>
    </source>
</reference>
<dbReference type="OrthoDB" id="74360at2759"/>
<sequence>MTVAGQTLLSVVGQEMRDVPSIIIIGAGPSGIVMAHHLKWELGFHDFTIYEKSDQIGGTWVTNKYQGCGADVPTHLYSFSFNPNPYWSRKFCDHAEILDYVNTTVEKFNLRPHIHASIEMIRAIWLEDKNTWHIQLKDLKTGIQFVRFCTILISAMGGISLSTDFNFQDLKKFKGRTIYTTPWPEEWRGYERKAFENKRVAIIDNGFNTAKLVSSVSHSARVVKRYTRSLHAGSQTHNKKIGTFTQSLYRWLPLYLRLHRLELFLENDNLVEHYSSDTHIMNRTSKLEEISSPMDKQKAISQTIKEFTETGIIGTNDEESEFDIIILATKLSENQSSAWGIIFGARENVSLEQYWKETRGPQAYWGSLVAGFPNFGILFGPNTFPARNSPLFTSEVSMSYISRVLISPILDNRGIRVEVRQAIEDQYNANLQARLQSSISKAKCSHFYINEHGKNVTSWPGLASTFWWETVLFGSRGIDYKGGGSGWWVNMLVRWAKAVKLRSWSLVIIALVLLRGKRVQSRVENARREVERYVPFEKQIIDVARQVVKQEIGKG</sequence>
<accession>A0A9P4VIX1</accession>
<dbReference type="Proteomes" id="UP000799429">
    <property type="component" value="Unassembled WGS sequence"/>
</dbReference>
<dbReference type="Pfam" id="PF13450">
    <property type="entry name" value="NAD_binding_8"/>
    <property type="match status" value="1"/>
</dbReference>
<dbReference type="PANTHER" id="PTHR42877:SF5">
    <property type="entry name" value="L-ORNITHINE N(5)-MONOOXYGENASE-RELATED"/>
    <property type="match status" value="1"/>
</dbReference>
<gene>
    <name evidence="2" type="ORF">M501DRAFT_943876</name>
</gene>
<organism evidence="2 3">
    <name type="scientific">Patellaria atrata CBS 101060</name>
    <dbReference type="NCBI Taxonomy" id="1346257"/>
    <lineage>
        <taxon>Eukaryota</taxon>
        <taxon>Fungi</taxon>
        <taxon>Dikarya</taxon>
        <taxon>Ascomycota</taxon>
        <taxon>Pezizomycotina</taxon>
        <taxon>Dothideomycetes</taxon>
        <taxon>Dothideomycetes incertae sedis</taxon>
        <taxon>Patellariales</taxon>
        <taxon>Patellariaceae</taxon>
        <taxon>Patellaria</taxon>
    </lineage>
</organism>
<keyword evidence="3" id="KW-1185">Reference proteome</keyword>
<name>A0A9P4VIX1_9PEZI</name>
<dbReference type="SUPFAM" id="SSF51905">
    <property type="entry name" value="FAD/NAD(P)-binding domain"/>
    <property type="match status" value="1"/>
</dbReference>
<evidence type="ECO:0000313" key="2">
    <source>
        <dbReference type="EMBL" id="KAF2834536.1"/>
    </source>
</evidence>